<evidence type="ECO:0000259" key="2">
    <source>
        <dbReference type="Pfam" id="PF26571"/>
    </source>
</evidence>
<organism evidence="3 4">
    <name type="scientific">Microdochium trichocladiopsis</name>
    <dbReference type="NCBI Taxonomy" id="1682393"/>
    <lineage>
        <taxon>Eukaryota</taxon>
        <taxon>Fungi</taxon>
        <taxon>Dikarya</taxon>
        <taxon>Ascomycota</taxon>
        <taxon>Pezizomycotina</taxon>
        <taxon>Sordariomycetes</taxon>
        <taxon>Xylariomycetidae</taxon>
        <taxon>Xylariales</taxon>
        <taxon>Microdochiaceae</taxon>
        <taxon>Microdochium</taxon>
    </lineage>
</organism>
<evidence type="ECO:0000256" key="1">
    <source>
        <dbReference type="SAM" id="SignalP"/>
    </source>
</evidence>
<dbReference type="OrthoDB" id="2251794at2759"/>
<reference evidence="3" key="1">
    <citation type="journal article" date="2021" name="Nat. Commun.">
        <title>Genetic determinants of endophytism in the Arabidopsis root mycobiome.</title>
        <authorList>
            <person name="Mesny F."/>
            <person name="Miyauchi S."/>
            <person name="Thiergart T."/>
            <person name="Pickel B."/>
            <person name="Atanasova L."/>
            <person name="Karlsson M."/>
            <person name="Huettel B."/>
            <person name="Barry K.W."/>
            <person name="Haridas S."/>
            <person name="Chen C."/>
            <person name="Bauer D."/>
            <person name="Andreopoulos W."/>
            <person name="Pangilinan J."/>
            <person name="LaButti K."/>
            <person name="Riley R."/>
            <person name="Lipzen A."/>
            <person name="Clum A."/>
            <person name="Drula E."/>
            <person name="Henrissat B."/>
            <person name="Kohler A."/>
            <person name="Grigoriev I.V."/>
            <person name="Martin F.M."/>
            <person name="Hacquard S."/>
        </authorList>
    </citation>
    <scope>NUCLEOTIDE SEQUENCE</scope>
    <source>
        <strain evidence="3">MPI-CAGE-CH-0230</strain>
    </source>
</reference>
<evidence type="ECO:0000313" key="4">
    <source>
        <dbReference type="Proteomes" id="UP000756346"/>
    </source>
</evidence>
<feature type="signal peptide" evidence="1">
    <location>
        <begin position="1"/>
        <end position="21"/>
    </location>
</feature>
<comment type="caution">
    <text evidence="3">The sequence shown here is derived from an EMBL/GenBank/DDBJ whole genome shotgun (WGS) entry which is preliminary data.</text>
</comment>
<protein>
    <recommendedName>
        <fullName evidence="2">ARB-07466-like C-terminal domain-containing protein</fullName>
    </recommendedName>
</protein>
<evidence type="ECO:0000313" key="3">
    <source>
        <dbReference type="EMBL" id="KAH7041228.1"/>
    </source>
</evidence>
<proteinExistence type="predicted"/>
<feature type="chain" id="PRO_5040176525" description="ARB-07466-like C-terminal domain-containing protein" evidence="1">
    <location>
        <begin position="22"/>
        <end position="240"/>
    </location>
</feature>
<dbReference type="EMBL" id="JAGTJQ010000001">
    <property type="protein sequence ID" value="KAH7041228.1"/>
    <property type="molecule type" value="Genomic_DNA"/>
</dbReference>
<dbReference type="RefSeq" id="XP_046019283.1">
    <property type="nucleotide sequence ID" value="XM_046161426.1"/>
</dbReference>
<dbReference type="GeneID" id="70190972"/>
<dbReference type="AlphaFoldDB" id="A0A9P8YJM4"/>
<dbReference type="Proteomes" id="UP000756346">
    <property type="component" value="Unassembled WGS sequence"/>
</dbReference>
<sequence length="240" mass="25259">MHLRPSLLALLPATLSFSVRAAVNEPCLGASGVAGVCVDAAACTRAGGTSIVGACPKDPDNIRCCTKPACSNGSAGNCRWTSDCAGSSVTGQCPGPSAMQCCNSAATGFGGYAKPTLGKYGCLDVAIQGSDTVLARWPGRVKTVYCIRENCSCETSDHCCGGAIDFMCSDDGGDATLSGIEIAEWVMNNAASQNVKYIIFGQRIWESYEAVASWSKWRGMEDRGDITANHWDHVHVSYNY</sequence>
<feature type="domain" description="ARB-07466-like C-terminal" evidence="2">
    <location>
        <begin position="125"/>
        <end position="231"/>
    </location>
</feature>
<accession>A0A9P8YJM4</accession>
<keyword evidence="1" id="KW-0732">Signal</keyword>
<dbReference type="Pfam" id="PF26571">
    <property type="entry name" value="VldE"/>
    <property type="match status" value="1"/>
</dbReference>
<name>A0A9P8YJM4_9PEZI</name>
<dbReference type="InterPro" id="IPR058593">
    <property type="entry name" value="ARB_07466-like_C"/>
</dbReference>
<gene>
    <name evidence="3" type="ORF">B0I36DRAFT_392084</name>
</gene>
<keyword evidence="4" id="KW-1185">Reference proteome</keyword>